<proteinExistence type="predicted"/>
<evidence type="ECO:0000256" key="1">
    <source>
        <dbReference type="SAM" id="MobiDB-lite"/>
    </source>
</evidence>
<name>A0A9P5XC56_9AGAR</name>
<keyword evidence="3" id="KW-1185">Reference proteome</keyword>
<comment type="caution">
    <text evidence="2">The sequence shown here is derived from an EMBL/GenBank/DDBJ whole genome shotgun (WGS) entry which is preliminary data.</text>
</comment>
<dbReference type="AlphaFoldDB" id="A0A9P5XC56"/>
<dbReference type="EMBL" id="MU151165">
    <property type="protein sequence ID" value="KAF9448309.1"/>
    <property type="molecule type" value="Genomic_DNA"/>
</dbReference>
<evidence type="ECO:0000313" key="2">
    <source>
        <dbReference type="EMBL" id="KAF9448309.1"/>
    </source>
</evidence>
<gene>
    <name evidence="2" type="ORF">P691DRAFT_800954</name>
</gene>
<protein>
    <submittedName>
        <fullName evidence="2">Uncharacterized protein</fullName>
    </submittedName>
</protein>
<organism evidence="2 3">
    <name type="scientific">Macrolepiota fuliginosa MF-IS2</name>
    <dbReference type="NCBI Taxonomy" id="1400762"/>
    <lineage>
        <taxon>Eukaryota</taxon>
        <taxon>Fungi</taxon>
        <taxon>Dikarya</taxon>
        <taxon>Basidiomycota</taxon>
        <taxon>Agaricomycotina</taxon>
        <taxon>Agaricomycetes</taxon>
        <taxon>Agaricomycetidae</taxon>
        <taxon>Agaricales</taxon>
        <taxon>Agaricineae</taxon>
        <taxon>Agaricaceae</taxon>
        <taxon>Macrolepiota</taxon>
    </lineage>
</organism>
<feature type="region of interest" description="Disordered" evidence="1">
    <location>
        <begin position="19"/>
        <end position="42"/>
    </location>
</feature>
<sequence length="1069" mass="119963">MTRRVSYATKFNLRDELPGDAKLSANDEGASSSSPIRVQTGCPNHDLVHTVSPGRFGWDDGHSQSIPIRRSGTHFSKDCADQSLALEVGSEPQPSTSNSRLAPTYLHCANTISNTYTVPRTAVPGLCHVQYTSTMAGTGSLGDPPVAPVASVSCTALASAIEFVQSLLDAPASDQQDVADLVSMFHEYRPGLLRGLGVKHRSELLCLFGTISDDRDARHYHSQCKGRIRVAPHGQGYWEEVIEVANEMDRLGHVFEERENYWLMRAYLECSRSTNSAASRDMARLFYSRILGQAQHHPSVLIPYLDIFLAHPSAPDFSEALDLLCTSIERQDNPHRDLVHLFWKVILTNGSVLPSAYKSRVLDLLLRRISHFKTTIRSAVPVSLNDLITAFAASIFPCYRTSALPPALAPWIMNCVRASLAQTIPIGERFDNLVLLSMWLLPRELSKSPTLGAASQSGDWRALIGLAILNRSLGSSTAVTPAQPDMQDVVRSFWLSWKDSARGDRPRGVIRAVTIVFLQVAIKVEDGPLFDGCMDYLTSQQAWNAREDGHETAQVEQLFGTVADGLSTFKDRTWMKLPSLLGNMSHNSSQQTRYLRRIFLRLAGHDAELAHQFYLHCLSHGIPVSLEASVPIIQCLVFQQRWSEVIPFLQDRRLNRGALEQVVEAILSVFRGARQESTTPIVAEAVGDALRRLYSTTYIPDRLKYPARFFFPVMITSGRSQQAIQLLEVFARNNLVMFTPRFYLRIIQTLLRRRQNALAVKTLELASSPQDKQSALADLRRKTIRGLIGNGALKLAAQVESTHPDATKRIPHDRLSYIGRCGSRSHKPTLLALLRLVSRAMKPPVRASVILATVQKLVQNRSFALARRLMKRSLGHLDATQLTAVGNVYLHAPVRYWNMRNGRLVRHVLRAKDFLVQEYGFTPDRVTVNIVIKTMLRWRGFMNTRMVRSLFDHLIRNGYPASEKWHTGNGVPFGTLPGGVTLDLSNIRPNMSFKRHVRPLYKMFIKEMFLRRDSRAARRVVGILKEEEVLATERKEHREQARRHGIVKKQRRRMLALAKGKSGGRESGG</sequence>
<dbReference type="OrthoDB" id="2565179at2759"/>
<dbReference type="Proteomes" id="UP000807342">
    <property type="component" value="Unassembled WGS sequence"/>
</dbReference>
<evidence type="ECO:0000313" key="3">
    <source>
        <dbReference type="Proteomes" id="UP000807342"/>
    </source>
</evidence>
<accession>A0A9P5XC56</accession>
<reference evidence="2" key="1">
    <citation type="submission" date="2020-11" db="EMBL/GenBank/DDBJ databases">
        <authorList>
            <consortium name="DOE Joint Genome Institute"/>
            <person name="Ahrendt S."/>
            <person name="Riley R."/>
            <person name="Andreopoulos W."/>
            <person name="Labutti K."/>
            <person name="Pangilinan J."/>
            <person name="Ruiz-Duenas F.J."/>
            <person name="Barrasa J.M."/>
            <person name="Sanchez-Garcia M."/>
            <person name="Camarero S."/>
            <person name="Miyauchi S."/>
            <person name="Serrano A."/>
            <person name="Linde D."/>
            <person name="Babiker R."/>
            <person name="Drula E."/>
            <person name="Ayuso-Fernandez I."/>
            <person name="Pacheco R."/>
            <person name="Padilla G."/>
            <person name="Ferreira P."/>
            <person name="Barriuso J."/>
            <person name="Kellner H."/>
            <person name="Castanera R."/>
            <person name="Alfaro M."/>
            <person name="Ramirez L."/>
            <person name="Pisabarro A.G."/>
            <person name="Kuo A."/>
            <person name="Tritt A."/>
            <person name="Lipzen A."/>
            <person name="He G."/>
            <person name="Yan M."/>
            <person name="Ng V."/>
            <person name="Cullen D."/>
            <person name="Martin F."/>
            <person name="Rosso M.-N."/>
            <person name="Henrissat B."/>
            <person name="Hibbett D."/>
            <person name="Martinez A.T."/>
            <person name="Grigoriev I.V."/>
        </authorList>
    </citation>
    <scope>NUCLEOTIDE SEQUENCE</scope>
    <source>
        <strain evidence="2">MF-IS2</strain>
    </source>
</reference>